<keyword evidence="2" id="KW-0614">Plasmid</keyword>
<dbReference type="Gene3D" id="3.20.20.80">
    <property type="entry name" value="Glycosidases"/>
    <property type="match status" value="1"/>
</dbReference>
<geneLocation type="plasmid" evidence="2">
    <name>megaplasmid</name>
</geneLocation>
<organism evidence="2">
    <name type="scientific">Carnobacterium maltaromaticum</name>
    <name type="common">Carnobacterium piscicola</name>
    <dbReference type="NCBI Taxonomy" id="2751"/>
    <lineage>
        <taxon>Bacteria</taxon>
        <taxon>Bacillati</taxon>
        <taxon>Bacillota</taxon>
        <taxon>Bacilli</taxon>
        <taxon>Lactobacillales</taxon>
        <taxon>Carnobacteriaceae</taxon>
        <taxon>Carnobacterium</taxon>
    </lineage>
</organism>
<feature type="domain" description="Rv2525c-like glycoside hydrolase-like" evidence="1">
    <location>
        <begin position="46"/>
        <end position="221"/>
    </location>
</feature>
<dbReference type="Pfam" id="PF08924">
    <property type="entry name" value="Rv2525c_GlyHyd-like"/>
    <property type="match status" value="1"/>
</dbReference>
<reference evidence="2" key="1">
    <citation type="submission" date="2015-04" db="EMBL/GenBank/DDBJ databases">
        <title>Carnobacterium maltaromaticum LMA28 complete chromosome sequence.</title>
        <authorList>
            <person name="Borges F."/>
            <person name="Cailliez-Grimal C."/>
        </authorList>
    </citation>
    <scope>NUCLEOTIDE SEQUENCE [LARGE SCALE GENOMIC DNA]</scope>
    <source>
        <strain evidence="2">LMA28</strain>
        <plasmid evidence="2">megaplasmid</plasmid>
    </source>
</reference>
<dbReference type="CDD" id="cd06418">
    <property type="entry name" value="GH25_BacA-like"/>
    <property type="match status" value="1"/>
</dbReference>
<evidence type="ECO:0000313" key="2">
    <source>
        <dbReference type="EMBL" id="CRI06577.1"/>
    </source>
</evidence>
<accession>A0A1Z5AWZ2</accession>
<dbReference type="EMBL" id="LN846931">
    <property type="protein sequence ID" value="CRI06577.1"/>
    <property type="molecule type" value="Genomic_DNA"/>
</dbReference>
<protein>
    <submittedName>
        <fullName evidence="2">Peptidoglycan binding domain protein</fullName>
    </submittedName>
</protein>
<reference evidence="2" key="2">
    <citation type="submission" date="2015-04" db="EMBL/GenBank/DDBJ databases">
        <title>Carnobacterium maltaromaticum LMA28 plasmids.</title>
        <authorList>
            <person name="Cailliez-Grimal C."/>
            <person name="Iskandar C."/>
        </authorList>
    </citation>
    <scope>NUCLEOTIDE SEQUENCE [LARGE SCALE GENOMIC DNA]</scope>
    <source>
        <strain evidence="2">LMA28</strain>
        <plasmid evidence="2">megaplasmid</plasmid>
    </source>
</reference>
<dbReference type="AlphaFoldDB" id="A0A1Z5AWZ2"/>
<gene>
    <name evidence="2" type="ORF">BN424_mp0035</name>
</gene>
<evidence type="ECO:0000259" key="1">
    <source>
        <dbReference type="Pfam" id="PF08924"/>
    </source>
</evidence>
<dbReference type="InterPro" id="IPR017853">
    <property type="entry name" value="GH"/>
</dbReference>
<proteinExistence type="predicted"/>
<dbReference type="RefSeq" id="WP_255256401.1">
    <property type="nucleotide sequence ID" value="NZ_LN846931.1"/>
</dbReference>
<dbReference type="InterPro" id="IPR015020">
    <property type="entry name" value="Rv2525c-like_Glyco_Hydro-like"/>
</dbReference>
<name>A0A1Z5AWZ2_CARML</name>
<sequence>MKLPSYSATADMTVIKGLLSSAGNTSRDSIACDTSTQLSLEQIKYLKSIDFSVVGRYLTGSVGTGANKRNKYLTSEEIENLVNEGFSIFPIYQDGGWEENYFTSSQGKTDAILASNAAMELGFPTGATIYFAVDVDVLDGNIDSTVLPYIKAVHDTLSTISLYKTGIYGTRNVCQRAVDAGAVTNCFVSDMSTGFSGNLGFKMPKEWAFDQFIEMTVGRGDMLFPIDQVASSGRDAGVKNFDIDSSQKVNTISHNILNGLNLQDFFKEVIIVPNKIYEQHLGAIDLYLTARNTWSSDSKEGTAKIVVTNGIADMKVYLNPIQETLDKYNTIFKDVKSNSIESAINRLGPTVKNGIIETGLAARNGKIGTKIIVKSEYKIKRNGKTLTEKLELIIEIYVNQSNVTPVPVADYELVTKSVENNSMPEIFETVGGIAVIAGIIYLLPVEVIGIGSVAIASVFISVITWGKELIS</sequence>
<dbReference type="SUPFAM" id="SSF51445">
    <property type="entry name" value="(Trans)glycosidases"/>
    <property type="match status" value="1"/>
</dbReference>